<evidence type="ECO:0000313" key="2">
    <source>
        <dbReference type="Proteomes" id="UP001164693"/>
    </source>
</evidence>
<protein>
    <recommendedName>
        <fullName evidence="3">Carboxypeptidase regulatory-like domain-containing protein</fullName>
    </recommendedName>
</protein>
<organism evidence="1 2">
    <name type="scientific">Jatrophihabitans cynanchi</name>
    <dbReference type="NCBI Taxonomy" id="2944128"/>
    <lineage>
        <taxon>Bacteria</taxon>
        <taxon>Bacillati</taxon>
        <taxon>Actinomycetota</taxon>
        <taxon>Actinomycetes</taxon>
        <taxon>Jatrophihabitantales</taxon>
        <taxon>Jatrophihabitantaceae</taxon>
        <taxon>Jatrophihabitans</taxon>
    </lineage>
</organism>
<evidence type="ECO:0000313" key="1">
    <source>
        <dbReference type="EMBL" id="WAX58891.1"/>
    </source>
</evidence>
<keyword evidence="2" id="KW-1185">Reference proteome</keyword>
<gene>
    <name evidence="1" type="ORF">M6B22_09040</name>
</gene>
<dbReference type="Proteomes" id="UP001164693">
    <property type="component" value="Chromosome"/>
</dbReference>
<name>A0ABY7K6J8_9ACTN</name>
<dbReference type="EMBL" id="CP097463">
    <property type="protein sequence ID" value="WAX58891.1"/>
    <property type="molecule type" value="Genomic_DNA"/>
</dbReference>
<dbReference type="RefSeq" id="WP_269445432.1">
    <property type="nucleotide sequence ID" value="NZ_CP097463.1"/>
</dbReference>
<reference evidence="1" key="1">
    <citation type="submission" date="2022-05" db="EMBL/GenBank/DDBJ databases">
        <title>Jatrophihabitans sp. SB3-54 whole genome sequence.</title>
        <authorList>
            <person name="Suh M.K."/>
            <person name="Eom M.K."/>
            <person name="Kim J.S."/>
            <person name="Kim H.S."/>
            <person name="Do H.E."/>
            <person name="Shin Y.K."/>
            <person name="Lee J.-S."/>
        </authorList>
    </citation>
    <scope>NUCLEOTIDE SEQUENCE</scope>
    <source>
        <strain evidence="1">SB3-54</strain>
    </source>
</reference>
<sequence>MSPAPRQSDLADAPLDDDDDRVLARVAALYEQIDPPPTGLVERIEFALTLDALHAEVAELQRTAEFTGVRSAEATEARTVTFASSGLTVMITITPASADSVRLDGWAAPGGEAAVELRTESQTLRTDADADGRFVFDQVPRGMARLLLTPSDSTALSPVVTPSIEL</sequence>
<accession>A0ABY7K6J8</accession>
<evidence type="ECO:0008006" key="3">
    <source>
        <dbReference type="Google" id="ProtNLM"/>
    </source>
</evidence>
<proteinExistence type="predicted"/>